<proteinExistence type="predicted"/>
<gene>
    <name evidence="1" type="ORF">DV515_00015337</name>
</gene>
<evidence type="ECO:0000313" key="1">
    <source>
        <dbReference type="EMBL" id="RLV88756.1"/>
    </source>
</evidence>
<comment type="caution">
    <text evidence="1">The sequence shown here is derived from an EMBL/GenBank/DDBJ whole genome shotgun (WGS) entry which is preliminary data.</text>
</comment>
<reference evidence="1 2" key="1">
    <citation type="journal article" date="2018" name="Proc. R. Soc. B">
        <title>A non-coding region near Follistatin controls head colour polymorphism in the Gouldian finch.</title>
        <authorList>
            <person name="Toomey M.B."/>
            <person name="Marques C.I."/>
            <person name="Andrade P."/>
            <person name="Araujo P.M."/>
            <person name="Sabatino S."/>
            <person name="Gazda M.A."/>
            <person name="Afonso S."/>
            <person name="Lopes R.J."/>
            <person name="Corbo J.C."/>
            <person name="Carneiro M."/>
        </authorList>
    </citation>
    <scope>NUCLEOTIDE SEQUENCE [LARGE SCALE GENOMIC DNA]</scope>
    <source>
        <strain evidence="1">Red01</strain>
        <tissue evidence="1">Muscle</tissue>
    </source>
</reference>
<accession>A0A3L8RX28</accession>
<protein>
    <submittedName>
        <fullName evidence="1">Uncharacterized protein</fullName>
    </submittedName>
</protein>
<dbReference type="Proteomes" id="UP000276834">
    <property type="component" value="Unassembled WGS sequence"/>
</dbReference>
<name>A0A3L8RX28_CHLGU</name>
<dbReference type="EMBL" id="QUSF01000172">
    <property type="protein sequence ID" value="RLV88756.1"/>
    <property type="molecule type" value="Genomic_DNA"/>
</dbReference>
<organism evidence="1 2">
    <name type="scientific">Chloebia gouldiae</name>
    <name type="common">Gouldian finch</name>
    <name type="synonym">Erythrura gouldiae</name>
    <dbReference type="NCBI Taxonomy" id="44316"/>
    <lineage>
        <taxon>Eukaryota</taxon>
        <taxon>Metazoa</taxon>
        <taxon>Chordata</taxon>
        <taxon>Craniata</taxon>
        <taxon>Vertebrata</taxon>
        <taxon>Euteleostomi</taxon>
        <taxon>Archelosauria</taxon>
        <taxon>Archosauria</taxon>
        <taxon>Dinosauria</taxon>
        <taxon>Saurischia</taxon>
        <taxon>Theropoda</taxon>
        <taxon>Coelurosauria</taxon>
        <taxon>Aves</taxon>
        <taxon>Neognathae</taxon>
        <taxon>Neoaves</taxon>
        <taxon>Telluraves</taxon>
        <taxon>Australaves</taxon>
        <taxon>Passeriformes</taxon>
        <taxon>Passeroidea</taxon>
        <taxon>Passeridae</taxon>
        <taxon>Chloebia</taxon>
    </lineage>
</organism>
<keyword evidence="2" id="KW-1185">Reference proteome</keyword>
<sequence>MRLVPTVAVDVIFTALEPRLSTVESRWLLCTGECDRKYTLNCRRREPITAIRICSKDKSISALLDWEIQAQFLGEMEGMGT</sequence>
<evidence type="ECO:0000313" key="2">
    <source>
        <dbReference type="Proteomes" id="UP000276834"/>
    </source>
</evidence>
<dbReference type="AlphaFoldDB" id="A0A3L8RX28"/>